<dbReference type="EMBL" id="JAUJFL010000003">
    <property type="protein sequence ID" value="KAK2606568.1"/>
    <property type="molecule type" value="Genomic_DNA"/>
</dbReference>
<dbReference type="InterPro" id="IPR029058">
    <property type="entry name" value="AB_hydrolase_fold"/>
</dbReference>
<dbReference type="AlphaFoldDB" id="A0AAD9SFW5"/>
<evidence type="ECO:0000313" key="1">
    <source>
        <dbReference type="EMBL" id="KAK2606568.1"/>
    </source>
</evidence>
<dbReference type="InterPro" id="IPR011990">
    <property type="entry name" value="TPR-like_helical_dom_sf"/>
</dbReference>
<sequence length="889" mass="100739">MSTTWTYRHRDPKDKSKVTKEVNWLTDDTMLQNHFPKARTMTFGYDSVWYGKAPPKQSLKGIATMGYPDLPILLIGHCFGGLVLEQAYLSAKTLAADHPGIYDSVTGILFFGTPHRGSDMAHSPSLEDLYKLIACQKLEVQDDLLKTITQDNSMLFDTVHDFTRDLGTRSPSPKLFCFFEERKTAVGRIAGLENTPRELMVNEASGSLHGHEKTGWIVDHFEMNIFEDEEDKYFRNVADQIHNIMDVTGDIMKQRGALIPIDRNDPMLPYPVLKGFASQDNILAKIGADFEHTSKVCLVGPCGAGNENRGAKIYWVNTSDPAEFELSYQVIKREFKLNMSKKSTLMTEVCDYLKQLDSGNWLMTLAALSKTIQHRQMQVRPLVEYIPTEHPYGGRVLITTRSKALATSVVSFKYVVDVPAQLSKGDASQPLFGGKPTKRSASISTKYASKTADILENTPPGALALAFTYMSILGPDMTWKRLYEQVQATVLTKFDALELSVNRRDMRFIPMIRLCVLETMKENKDEALFLMEAVVELICEAYPAATFEDTIQCRTRKPSAMAALRLSVKSSQAHRKRAILLFKVDTHDNREKRYGSASKFLEECVNLCRIHKGDSHDLEKEAGKLLDDSNKAQRKSARRISKMKEEAATVPENAAGLRTRPMRKSSNIAAALHRKDEDSMKNNIKYFKQTLAWCQAKYGADHLEMDRQQYNLALSYDAHGQHVKAEKLYREAIATMKRMYGSGHSNAECLRIQGSLARMYCEQGRFCDAENTLKEVLRGQEELLWLDYPETLVTHLNVALVIQKLRPDDLDLLARDTENVLTAQSRLYAENNMPLAFNHRLNGRIEDAESLYKVALEVQRRILGDRYPDTRKTVFMLAELKVEAGRKSI</sequence>
<evidence type="ECO:0000313" key="2">
    <source>
        <dbReference type="Proteomes" id="UP001265746"/>
    </source>
</evidence>
<dbReference type="Gene3D" id="1.25.40.10">
    <property type="entry name" value="Tetratricopeptide repeat domain"/>
    <property type="match status" value="2"/>
</dbReference>
<organism evidence="1 2">
    <name type="scientific">Phomopsis amygdali</name>
    <name type="common">Fusicoccum amygdali</name>
    <dbReference type="NCBI Taxonomy" id="1214568"/>
    <lineage>
        <taxon>Eukaryota</taxon>
        <taxon>Fungi</taxon>
        <taxon>Dikarya</taxon>
        <taxon>Ascomycota</taxon>
        <taxon>Pezizomycotina</taxon>
        <taxon>Sordariomycetes</taxon>
        <taxon>Sordariomycetidae</taxon>
        <taxon>Diaporthales</taxon>
        <taxon>Diaporthaceae</taxon>
        <taxon>Diaporthe</taxon>
    </lineage>
</organism>
<keyword evidence="2" id="KW-1185">Reference proteome</keyword>
<dbReference type="PANTHER" id="PTHR48182:SF3">
    <property type="entry name" value="DUF676 DOMAIN-CONTAINING PROTEIN"/>
    <property type="match status" value="1"/>
</dbReference>
<protein>
    <submittedName>
        <fullName evidence="1">Uncharacterized protein</fullName>
    </submittedName>
</protein>
<dbReference type="SUPFAM" id="SSF53474">
    <property type="entry name" value="alpha/beta-Hydrolases"/>
    <property type="match status" value="1"/>
</dbReference>
<dbReference type="SUPFAM" id="SSF48452">
    <property type="entry name" value="TPR-like"/>
    <property type="match status" value="1"/>
</dbReference>
<dbReference type="Pfam" id="PF13374">
    <property type="entry name" value="TPR_10"/>
    <property type="match status" value="1"/>
</dbReference>
<gene>
    <name evidence="1" type="ORF">N8I77_005309</name>
</gene>
<accession>A0AAD9SFW5</accession>
<dbReference type="Pfam" id="PF13424">
    <property type="entry name" value="TPR_12"/>
    <property type="match status" value="1"/>
</dbReference>
<proteinExistence type="predicted"/>
<dbReference type="InterPro" id="IPR052374">
    <property type="entry name" value="SERAC1"/>
</dbReference>
<reference evidence="1" key="1">
    <citation type="submission" date="2023-06" db="EMBL/GenBank/DDBJ databases">
        <authorList>
            <person name="Noh H."/>
        </authorList>
    </citation>
    <scope>NUCLEOTIDE SEQUENCE</scope>
    <source>
        <strain evidence="1">DUCC20226</strain>
    </source>
</reference>
<comment type="caution">
    <text evidence="1">The sequence shown here is derived from an EMBL/GenBank/DDBJ whole genome shotgun (WGS) entry which is preliminary data.</text>
</comment>
<dbReference type="Gene3D" id="3.40.50.1820">
    <property type="entry name" value="alpha/beta hydrolase"/>
    <property type="match status" value="1"/>
</dbReference>
<name>A0AAD9SFW5_PHOAM</name>
<dbReference type="Proteomes" id="UP001265746">
    <property type="component" value="Unassembled WGS sequence"/>
</dbReference>
<dbReference type="PANTHER" id="PTHR48182">
    <property type="entry name" value="PROTEIN SERAC1"/>
    <property type="match status" value="1"/>
</dbReference>